<dbReference type="Proteomes" id="UP000008291">
    <property type="component" value="Chromosome"/>
</dbReference>
<keyword evidence="1" id="KW-0472">Membrane</keyword>
<accession>Q3SJB7</accession>
<organism evidence="1 2">
    <name type="scientific">Thiobacillus denitrificans (strain ATCC 25259 / T1)</name>
    <dbReference type="NCBI Taxonomy" id="292415"/>
    <lineage>
        <taxon>Bacteria</taxon>
        <taxon>Pseudomonadati</taxon>
        <taxon>Pseudomonadota</taxon>
        <taxon>Betaproteobacteria</taxon>
        <taxon>Nitrosomonadales</taxon>
        <taxon>Thiobacillaceae</taxon>
        <taxon>Thiobacillus</taxon>
    </lineage>
</organism>
<dbReference type="EMBL" id="CP000116">
    <property type="protein sequence ID" value="AAZ97250.1"/>
    <property type="molecule type" value="Genomic_DNA"/>
</dbReference>
<dbReference type="STRING" id="292415.Tbd_1297"/>
<dbReference type="Pfam" id="PF05137">
    <property type="entry name" value="PilN"/>
    <property type="match status" value="1"/>
</dbReference>
<protein>
    <submittedName>
        <fullName evidence="1">Possible transmembrane protein</fullName>
    </submittedName>
</protein>
<dbReference type="HOGENOM" id="CLU_118537_0_0_4"/>
<keyword evidence="2" id="KW-1185">Reference proteome</keyword>
<evidence type="ECO:0000313" key="2">
    <source>
        <dbReference type="Proteomes" id="UP000008291"/>
    </source>
</evidence>
<sequence length="178" mass="19206">MRELKIDFADTRRLPRSVTLALLAVSLALAATAVDAYRDARAALDYWHDEVAQRQAASSRAARTPAPARGVDKAAAAELAQAHEIAAQLALPWDPLFRAVEAATPADIALLGVEPNAQKRNLRLVGEGKDIHAVLGYVRQLEAQPLLRDVYLLDHGTSDADPQRPARFVIEAAWGSGS</sequence>
<evidence type="ECO:0000313" key="1">
    <source>
        <dbReference type="EMBL" id="AAZ97250.1"/>
    </source>
</evidence>
<reference evidence="1 2" key="1">
    <citation type="journal article" date="2006" name="J. Bacteriol.">
        <title>The genome sequence of the obligately chemolithoautotrophic, facultatively anaerobic bacterium Thiobacillus denitrificans.</title>
        <authorList>
            <person name="Beller H.R."/>
            <person name="Chain P.S."/>
            <person name="Letain T.E."/>
            <person name="Chakicherla A."/>
            <person name="Larimer F.W."/>
            <person name="Richardson P.M."/>
            <person name="Coleman M.A."/>
            <person name="Wood A.P."/>
            <person name="Kelly D.P."/>
        </authorList>
    </citation>
    <scope>NUCLEOTIDE SEQUENCE [LARGE SCALE GENOMIC DNA]</scope>
    <source>
        <strain evidence="1 2">ATCC 25259</strain>
    </source>
</reference>
<dbReference type="InterPro" id="IPR007813">
    <property type="entry name" value="PilN"/>
</dbReference>
<keyword evidence="1" id="KW-0812">Transmembrane</keyword>
<dbReference type="RefSeq" id="WP_011311809.1">
    <property type="nucleotide sequence ID" value="NC_007404.1"/>
</dbReference>
<dbReference type="eggNOG" id="ENOG5032YN4">
    <property type="taxonomic scope" value="Bacteria"/>
</dbReference>
<dbReference type="KEGG" id="tbd:Tbd_1297"/>
<dbReference type="AlphaFoldDB" id="Q3SJB7"/>
<dbReference type="OrthoDB" id="8703192at2"/>
<proteinExistence type="predicted"/>
<gene>
    <name evidence="1" type="ordered locus">Tbd_1297</name>
</gene>
<name>Q3SJB7_THIDA</name>